<comment type="subcellular location">
    <subcellularLocation>
        <location evidence="1">Cell inner membrane</location>
        <topology evidence="1">Multi-pass membrane protein</topology>
    </subcellularLocation>
</comment>
<feature type="transmembrane region" description="Helical" evidence="7">
    <location>
        <begin position="196"/>
        <end position="215"/>
    </location>
</feature>
<protein>
    <submittedName>
        <fullName evidence="8">MATE family efflux transporter</fullName>
    </submittedName>
</protein>
<dbReference type="PANTHER" id="PTHR43549">
    <property type="entry name" value="MULTIDRUG RESISTANCE PROTEIN YPNP-RELATED"/>
    <property type="match status" value="1"/>
</dbReference>
<feature type="transmembrane region" description="Helical" evidence="7">
    <location>
        <begin position="441"/>
        <end position="459"/>
    </location>
</feature>
<feature type="transmembrane region" description="Helical" evidence="7">
    <location>
        <begin position="295"/>
        <end position="317"/>
    </location>
</feature>
<evidence type="ECO:0000256" key="5">
    <source>
        <dbReference type="ARBA" id="ARBA00022989"/>
    </source>
</evidence>
<feature type="transmembrane region" description="Helical" evidence="7">
    <location>
        <begin position="221"/>
        <end position="242"/>
    </location>
</feature>
<reference evidence="8 9" key="1">
    <citation type="submission" date="2020-04" db="EMBL/GenBank/DDBJ databases">
        <title>Genome sequence for Sphingorhabdus sp. strain M1.</title>
        <authorList>
            <person name="Park S.-J."/>
        </authorList>
    </citation>
    <scope>NUCLEOTIDE SEQUENCE [LARGE SCALE GENOMIC DNA]</scope>
    <source>
        <strain evidence="8 9">JK6</strain>
    </source>
</reference>
<dbReference type="RefSeq" id="WP_168820607.1">
    <property type="nucleotide sequence ID" value="NZ_CP051217.1"/>
</dbReference>
<keyword evidence="2" id="KW-0813">Transport</keyword>
<dbReference type="InterPro" id="IPR002528">
    <property type="entry name" value="MATE_fam"/>
</dbReference>
<evidence type="ECO:0000256" key="4">
    <source>
        <dbReference type="ARBA" id="ARBA00022692"/>
    </source>
</evidence>
<feature type="transmembrane region" description="Helical" evidence="7">
    <location>
        <begin position="75"/>
        <end position="99"/>
    </location>
</feature>
<gene>
    <name evidence="8" type="ORF">HF685_14575</name>
</gene>
<evidence type="ECO:0000313" key="8">
    <source>
        <dbReference type="EMBL" id="QJB70341.1"/>
    </source>
</evidence>
<proteinExistence type="predicted"/>
<keyword evidence="6 7" id="KW-0472">Membrane</keyword>
<keyword evidence="4 7" id="KW-0812">Transmembrane</keyword>
<keyword evidence="5 7" id="KW-1133">Transmembrane helix</keyword>
<feature type="transmembrane region" description="Helical" evidence="7">
    <location>
        <begin position="411"/>
        <end position="429"/>
    </location>
</feature>
<dbReference type="PANTHER" id="PTHR43549:SF3">
    <property type="entry name" value="MULTIDRUG RESISTANCE PROTEIN YPNP-RELATED"/>
    <property type="match status" value="1"/>
</dbReference>
<sequence length="483" mass="52292">MAKRYRAIGSLQIASSGQNSGNRIKTIATQPAIFLTGSPMRHITVMTLTASVGLLTMFIVDFVDLLYIAQLDDSALTAAMGFAATILFFGTAFNIGLMIATSALASRRIGRGEAGYARRYLTNILVLSMMLIIPLATIFFVFAPQILDLAGASGTAKDAAIGYIRIVSPFMPFSVAAMVCSGFLRAHGAAARAMNVTLSMGITNAVLDPIFIFGLDLGVNGAAMATSCAAMVSAVVAIFPIFKQYGGFEKFRSDWFNEDIKPIFAILLPAILTNVATPVGGFISYRYIAGYSDEVVAAFAVMGRIVPVAFCLLFSLSGAIGPIIGQNFGALQFDRIRLTIKQAMGFALGYTLLIWPVLYLFNDPISDLFNLEAQGRHLFWLFAVVLTPLFFFNGMLFIANAACNNLERPRWSMMMNWARNTIGLIPFLWLGDKLYGLDGVVIGPGIGGILFGIIGYVVARNLVTRQEVEHHDPNAEKPVITPF</sequence>
<dbReference type="AlphaFoldDB" id="A0A6H2DRF4"/>
<evidence type="ECO:0000256" key="6">
    <source>
        <dbReference type="ARBA" id="ARBA00023136"/>
    </source>
</evidence>
<evidence type="ECO:0000313" key="9">
    <source>
        <dbReference type="Proteomes" id="UP000501600"/>
    </source>
</evidence>
<organism evidence="8 9">
    <name type="scientific">Parasphingorhabdus halotolerans</name>
    <dbReference type="NCBI Taxonomy" id="2725558"/>
    <lineage>
        <taxon>Bacteria</taxon>
        <taxon>Pseudomonadati</taxon>
        <taxon>Pseudomonadota</taxon>
        <taxon>Alphaproteobacteria</taxon>
        <taxon>Sphingomonadales</taxon>
        <taxon>Sphingomonadaceae</taxon>
        <taxon>Parasphingorhabdus</taxon>
    </lineage>
</organism>
<keyword evidence="3" id="KW-1003">Cell membrane</keyword>
<feature type="transmembrane region" description="Helical" evidence="7">
    <location>
        <begin position="378"/>
        <end position="399"/>
    </location>
</feature>
<evidence type="ECO:0000256" key="7">
    <source>
        <dbReference type="SAM" id="Phobius"/>
    </source>
</evidence>
<dbReference type="NCBIfam" id="TIGR00797">
    <property type="entry name" value="matE"/>
    <property type="match status" value="1"/>
</dbReference>
<dbReference type="GO" id="GO:0015297">
    <property type="term" value="F:antiporter activity"/>
    <property type="evidence" value="ECO:0007669"/>
    <property type="project" value="InterPro"/>
</dbReference>
<dbReference type="PIRSF" id="PIRSF006603">
    <property type="entry name" value="DinF"/>
    <property type="match status" value="1"/>
</dbReference>
<evidence type="ECO:0000256" key="2">
    <source>
        <dbReference type="ARBA" id="ARBA00022448"/>
    </source>
</evidence>
<accession>A0A6H2DRF4</accession>
<dbReference type="Proteomes" id="UP000501600">
    <property type="component" value="Chromosome"/>
</dbReference>
<evidence type="ECO:0000256" key="1">
    <source>
        <dbReference type="ARBA" id="ARBA00004429"/>
    </source>
</evidence>
<name>A0A6H2DRF4_9SPHN</name>
<feature type="transmembrane region" description="Helical" evidence="7">
    <location>
        <begin position="120"/>
        <end position="143"/>
    </location>
</feature>
<dbReference type="InterPro" id="IPR052031">
    <property type="entry name" value="Membrane_Transporter-Flippase"/>
</dbReference>
<keyword evidence="9" id="KW-1185">Reference proteome</keyword>
<dbReference type="GO" id="GO:0042910">
    <property type="term" value="F:xenobiotic transmembrane transporter activity"/>
    <property type="evidence" value="ECO:0007669"/>
    <property type="project" value="InterPro"/>
</dbReference>
<feature type="transmembrane region" description="Helical" evidence="7">
    <location>
        <begin position="263"/>
        <end position="283"/>
    </location>
</feature>
<feature type="transmembrane region" description="Helical" evidence="7">
    <location>
        <begin position="338"/>
        <end position="358"/>
    </location>
</feature>
<dbReference type="InterPro" id="IPR048279">
    <property type="entry name" value="MdtK-like"/>
</dbReference>
<feature type="transmembrane region" description="Helical" evidence="7">
    <location>
        <begin position="163"/>
        <end position="184"/>
    </location>
</feature>
<dbReference type="KEGG" id="phao:HF685_14575"/>
<dbReference type="Pfam" id="PF01554">
    <property type="entry name" value="MatE"/>
    <property type="match status" value="2"/>
</dbReference>
<dbReference type="GO" id="GO:0005886">
    <property type="term" value="C:plasma membrane"/>
    <property type="evidence" value="ECO:0007669"/>
    <property type="project" value="UniProtKB-SubCell"/>
</dbReference>
<feature type="transmembrane region" description="Helical" evidence="7">
    <location>
        <begin position="43"/>
        <end position="69"/>
    </location>
</feature>
<dbReference type="EMBL" id="CP051217">
    <property type="protein sequence ID" value="QJB70341.1"/>
    <property type="molecule type" value="Genomic_DNA"/>
</dbReference>
<evidence type="ECO:0000256" key="3">
    <source>
        <dbReference type="ARBA" id="ARBA00022475"/>
    </source>
</evidence>